<dbReference type="SUPFAM" id="SSF55856">
    <property type="entry name" value="Cytochrome b5-like heme/steroid binding domain"/>
    <property type="match status" value="2"/>
</dbReference>
<evidence type="ECO:0000256" key="1">
    <source>
        <dbReference type="ARBA" id="ARBA00022617"/>
    </source>
</evidence>
<sequence length="2733" mass="307524">MSFAVPLEYPGMRSLHPPMDAEGTHLQTSDPVPKPSPAELDELFHHDSYQMLHWGGLRYAEFVVLQQIEPYDVAPEKRTWTWHQFVAVDEGRWFKFLRRDRWLSYDWEIPDTGGLRLDIDDDRIWGALRRVIEVAYRIVDAALGHEWLSSYLDRSARESRHGVSYSQAYKTAPTPNSTIHRVVPVPADKRIDRQQAAAVLEELLANLRWGFHAVTQLDRTPAFGFYHGHVVGATGVLWGTISMRADDLLPLFHRKTPEDAEGRQATTKIAITMAHEIMFYDEERWGEAGQSFEAAVFGGSLSNRWPLGHPRILLTMVKAPPIIYRLGTSFFQTYDGWRFPDPYRSTTASIPAAAAVSLVTAPVWDALVPRVGVEALRLRGVAFCEQVFSDRYGTLAARPRILAPEGNPDWREPWGDDMRAPTLRRAAELLRLRRRELRRARPWYAGQFALWSLTPYGLVGLRGELSKLERHFGWRNCSAEEGARLIVRRFRSSWAEEPSNGLQVPPTRIDSKRFFLAVSQAVIAALPFRRTEKQYTPVLPNTSPMSLKPSLRAGSRFAGPQVVLDLMNNHWLRGAREKDKKLREPRKLMMPPNLPFRTRYEMCLSAMFHLNKWLSEAAVVRVLGDELHRQILAIKRQSEQSPIDDQWLDFDLQLPPWPGGVNDRKGTYRQQVEAAVASAGGDADAPSWVKAMGAVAGEPVRDVSPVHYFSPAEIGEHQRLDSVVKWALHEDAETKELDVYDISKCVPGAWDAAARDLATVLDPSFETIGRLIRIEPFRGVVPEPEKIGRAMRLRHPEDLRVNNGKNGRPRWVVFGNHVYDLSDVRLGPEMSEMETIIRTSDGENPMLDALDAGYDPDLVAEHMRLYNIGWTEEPFSGDPLTFRFQNRPFTVDEVKWHAFRQTGMYIIIGDGVYDFTEYCDMHPGGRAIIERLAGGDATQEYTRAHGNGALSPHGVGVDEALRKLRIGRLVPSQPENQPPLADEIKLRQNIYSRRGFQTIVCVEEFQKPYSDYVVTLQGLWGTDGTKAMELEAGENSKTPYTDLWLKNFTFAITAKAVRAPEDAPLMGLEVLRRMNGAETATEYWGSYVCDGQFVYNMTTFVRHSRESGMVDVIKRHAGTVLSGASPEVTGLRSWLMGHCRYRIIARLYQNSHGRDAAMPAWSVEPFSKICKVSIEDAIEPDEEKENKTWAEVVRAGRAPGPAPTPVRPLSQPKETKPGGSQRGGGRGRGGRAGRGSLCGREADARGSQFRSGDANPPPSPWRTFRDEPDTPWSREYAAGKTQPPLRSGKSWLDPSFPPLDPVSLHRLDEDMPPRPLPKPPPRDLDDLFRSERTQSEFLFGLRAWEAAVLAKVRDYTAGTKEEAHFTGEEVVVDESRWLKVWRRERWAIEFTQMGHFSGEQEVRWSMEDDAVWGEFRRAVQVADDILRNLMHGTWLPTLMAKAGGIELAEVEIPHGSGQKRRIWRMKQNPTNLPSAARIREVFESEHFYRGVVWSFHDVSQQFDPKGVWDHLALTWSAIRNGRAQSIISLDVRILKPLVDPRSRGDVKRAAVYGVAVTLVHELMHYLNYYLHTDTELVNAIGKPTPSDTPMTECPKYDIFGPGEKWCELGFSMEEATFGGDLWGLETQGTGAHFRTSNLRSLIYATKKQPHVSQANWAEGTYDIPWTEPNHMTSYPVPASWVWSLSARDFWDKVVAKYGPAALKRPGMLRRRMLIIEPTYPIQVARAAPAEWVADFQPREWERETLRNLARQLTARRLLWDRIRKPWFQDAFAMWQQTPYAWIWMLRYVYHAQEVHFARRGMHDQRDADGIVRMLCAPYVATMNNLPGSQRGDVMFVSMTGVEHDPHDELAPVAWFFRAVGLLVQAALPFVPRAVEVPEREPRGGHGNPRSFRREAYMAMSEDEAQEAVVGIIAAVRSRWTYPAFTVHPRHCFYGEHQGADDTFRIRMALVHLAGWAFDQYAGMCRVPAGVWAQFFRAADALRNAICRDGANGFGSWLPLPSVLPPYAGRWEPKDGLAEVTGLLEFRASASQGWNADGGTMRTGTDVEDKFWGEEPDARTDLPTWAQMAGPRTAMVPAGRRLRRHEVDYFTIAELYDRARRLGDMFVLLKDGHDLNLYNRAVVNPAVGLATDEEIAAATTRTYYGLQLTAEAADKFLKAFPNEPPFGRMTKILRAEDVVTGDGESGRPLWIQIQREVFDITHLRCASDADLQAVLGSRPGGDPSAGILNEGYSLENVTRSLAMWRVGILAPDAGTPPENRHAIRVFTEGALRRHEFKQTGMYMAIDGVVYDITEYADFHPGGIACLFANAGRDATEVFRKNHANHEEILQKMQGHVVGRLVATRPRTARGGAPVVQRDEIQIRDDIYSISELKVSGENDAIADALAQYLGTDATPEMQAQPDDGPLMQLFPLKGFIVAVAANTDDEEQLGQMTPDELQLFNGDVNEGEGWRNGAYVAVDDKVYDVTDAITYGLSNDANVRLIRYLGGTVRDPGLAQYVRKQCRHLICAQLVSRRVIASGVGGAFMWHPQRPLPVPLQMTPLDREEPTPPSPPSNDDVAPLPNFPDRDSIKRTLQARFLSEHIFAPVPSHTGLENMVTDLASRFAGERDDGYAADVSSDGAAAGSRKQHDDRDLGRRLADINRRAARMAEDEYAEVFNRYAGNLEIPEGMQLQEPRCQRGRAAASEASNVGHPVLPVTRRAKKRDIRFVGDGGSGSSGKRRKNESGGYSSGRSGG</sequence>
<dbReference type="PANTHER" id="PTHR19359">
    <property type="entry name" value="CYTOCHROME B5"/>
    <property type="match status" value="1"/>
</dbReference>
<dbReference type="Proteomes" id="UP000652219">
    <property type="component" value="Unassembled WGS sequence"/>
</dbReference>
<keyword evidence="8" id="KW-1185">Reference proteome</keyword>
<dbReference type="SMART" id="SM01117">
    <property type="entry name" value="Cyt-b5"/>
    <property type="match status" value="3"/>
</dbReference>
<evidence type="ECO:0000313" key="8">
    <source>
        <dbReference type="Proteomes" id="UP000652219"/>
    </source>
</evidence>
<feature type="compositionally biased region" description="Basic and acidic residues" evidence="5">
    <location>
        <begin position="1303"/>
        <end position="1312"/>
    </location>
</feature>
<dbReference type="GO" id="GO:0020037">
    <property type="term" value="F:heme binding"/>
    <property type="evidence" value="ECO:0007669"/>
    <property type="project" value="TreeGrafter"/>
</dbReference>
<proteinExistence type="inferred from homology"/>
<dbReference type="InterPro" id="IPR001199">
    <property type="entry name" value="Cyt_B5-like_heme/steroid-bd"/>
</dbReference>
<evidence type="ECO:0000259" key="6">
    <source>
        <dbReference type="PROSITE" id="PS50255"/>
    </source>
</evidence>
<feature type="compositionally biased region" description="Gly residues" evidence="5">
    <location>
        <begin position="1220"/>
        <end position="1233"/>
    </location>
</feature>
<comment type="similarity">
    <text evidence="4">Belongs to the cytochrome b5 family.</text>
</comment>
<comment type="caution">
    <text evidence="7">The sequence shown here is derived from an EMBL/GenBank/DDBJ whole genome shotgun (WGS) entry which is preliminary data.</text>
</comment>
<feature type="compositionally biased region" description="Low complexity" evidence="5">
    <location>
        <begin position="2611"/>
        <end position="2623"/>
    </location>
</feature>
<protein>
    <submittedName>
        <fullName evidence="7">Cytochrome b5-like Heme/Steroid binding domain-containing protein</fullName>
    </submittedName>
</protein>
<feature type="domain" description="Cytochrome b5 heme-binding" evidence="6">
    <location>
        <begin position="886"/>
        <end position="970"/>
    </location>
</feature>
<feature type="region of interest" description="Disordered" evidence="5">
    <location>
        <begin position="2535"/>
        <end position="2564"/>
    </location>
</feature>
<dbReference type="PROSITE" id="PS50255">
    <property type="entry name" value="CYTOCHROME_B5_2"/>
    <property type="match status" value="2"/>
</dbReference>
<reference evidence="7 8" key="1">
    <citation type="journal article" date="2020" name="Phytopathology">
        <title>Genome Sequence Resources of Colletotrichum truncatum, C. plurivorum, C. musicola, and C. sojae: Four Species Pathogenic to Soybean (Glycine max).</title>
        <authorList>
            <person name="Rogerio F."/>
            <person name="Boufleur T.R."/>
            <person name="Ciampi-Guillardi M."/>
            <person name="Sukno S.A."/>
            <person name="Thon M.R."/>
            <person name="Massola Junior N.S."/>
            <person name="Baroncelli R."/>
        </authorList>
    </citation>
    <scope>NUCLEOTIDE SEQUENCE [LARGE SCALE GENOMIC DNA]</scope>
    <source>
        <strain evidence="7 8">LFN0009</strain>
    </source>
</reference>
<dbReference type="GO" id="GO:0046872">
    <property type="term" value="F:metal ion binding"/>
    <property type="evidence" value="ECO:0007669"/>
    <property type="project" value="UniProtKB-KW"/>
</dbReference>
<accession>A0A8H6MVI4</accession>
<evidence type="ECO:0000256" key="2">
    <source>
        <dbReference type="ARBA" id="ARBA00022723"/>
    </source>
</evidence>
<dbReference type="Gene3D" id="3.10.120.10">
    <property type="entry name" value="Cytochrome b5-like heme/steroid binding domain"/>
    <property type="match status" value="2"/>
</dbReference>
<evidence type="ECO:0000256" key="3">
    <source>
        <dbReference type="ARBA" id="ARBA00023004"/>
    </source>
</evidence>
<gene>
    <name evidence="7" type="ORF">CSOJ01_06209</name>
</gene>
<dbReference type="InterPro" id="IPR036400">
    <property type="entry name" value="Cyt_B5-like_heme/steroid_sf"/>
</dbReference>
<dbReference type="InterPro" id="IPR050668">
    <property type="entry name" value="Cytochrome_b5"/>
</dbReference>
<feature type="region of interest" description="Disordered" evidence="5">
    <location>
        <begin position="2609"/>
        <end position="2631"/>
    </location>
</feature>
<organism evidence="7 8">
    <name type="scientific">Colletotrichum sojae</name>
    <dbReference type="NCBI Taxonomy" id="2175907"/>
    <lineage>
        <taxon>Eukaryota</taxon>
        <taxon>Fungi</taxon>
        <taxon>Dikarya</taxon>
        <taxon>Ascomycota</taxon>
        <taxon>Pezizomycotina</taxon>
        <taxon>Sordariomycetes</taxon>
        <taxon>Hypocreomycetidae</taxon>
        <taxon>Glomerellales</taxon>
        <taxon>Glomerellaceae</taxon>
        <taxon>Colletotrichum</taxon>
        <taxon>Colletotrichum orchidearum species complex</taxon>
    </lineage>
</organism>
<evidence type="ECO:0000256" key="4">
    <source>
        <dbReference type="ARBA" id="ARBA00038168"/>
    </source>
</evidence>
<evidence type="ECO:0000256" key="5">
    <source>
        <dbReference type="SAM" id="MobiDB-lite"/>
    </source>
</evidence>
<evidence type="ECO:0000313" key="7">
    <source>
        <dbReference type="EMBL" id="KAF6810649.1"/>
    </source>
</evidence>
<name>A0A8H6MVI4_9PEZI</name>
<feature type="domain" description="Cytochrome b5 heme-binding" evidence="6">
    <location>
        <begin position="2262"/>
        <end position="2340"/>
    </location>
</feature>
<dbReference type="Pfam" id="PF00173">
    <property type="entry name" value="Cyt-b5"/>
    <property type="match status" value="2"/>
</dbReference>
<keyword evidence="1" id="KW-0349">Heme</keyword>
<feature type="region of interest" description="Disordered" evidence="5">
    <location>
        <begin position="1196"/>
        <end position="1323"/>
    </location>
</feature>
<feature type="region of interest" description="Disordered" evidence="5">
    <location>
        <begin position="2678"/>
        <end position="2733"/>
    </location>
</feature>
<keyword evidence="2" id="KW-0479">Metal-binding</keyword>
<keyword evidence="3" id="KW-0408">Iron</keyword>
<dbReference type="EMBL" id="WIGN01000084">
    <property type="protein sequence ID" value="KAF6810649.1"/>
    <property type="molecule type" value="Genomic_DNA"/>
</dbReference>
<dbReference type="GO" id="GO:0016020">
    <property type="term" value="C:membrane"/>
    <property type="evidence" value="ECO:0007669"/>
    <property type="project" value="TreeGrafter"/>
</dbReference>